<name>A0A820VAJ8_9BILA</name>
<feature type="non-terminal residue" evidence="2">
    <location>
        <position position="1"/>
    </location>
</feature>
<dbReference type="AlphaFoldDB" id="A0A820VAJ8"/>
<keyword evidence="3" id="KW-1185">Reference proteome</keyword>
<evidence type="ECO:0000259" key="1">
    <source>
        <dbReference type="Pfam" id="PF22916"/>
    </source>
</evidence>
<protein>
    <recommendedName>
        <fullName evidence="1">UTP25 NTP hydrolase-like domain-containing protein</fullName>
    </recommendedName>
</protein>
<comment type="caution">
    <text evidence="2">The sequence shown here is derived from an EMBL/GenBank/DDBJ whole genome shotgun (WGS) entry which is preliminary data.</text>
</comment>
<dbReference type="GO" id="GO:0019843">
    <property type="term" value="F:rRNA binding"/>
    <property type="evidence" value="ECO:0007669"/>
    <property type="project" value="TreeGrafter"/>
</dbReference>
<dbReference type="InterPro" id="IPR053940">
    <property type="entry name" value="UTP25_NTPase-like"/>
</dbReference>
<evidence type="ECO:0000313" key="3">
    <source>
        <dbReference type="Proteomes" id="UP000663866"/>
    </source>
</evidence>
<dbReference type="GO" id="GO:0000462">
    <property type="term" value="P:maturation of SSU-rRNA from tricistronic rRNA transcript (SSU-rRNA, 5.8S rRNA, LSU-rRNA)"/>
    <property type="evidence" value="ECO:0007669"/>
    <property type="project" value="TreeGrafter"/>
</dbReference>
<accession>A0A820VAJ8</accession>
<gene>
    <name evidence="2" type="ORF">OVN521_LOCUS40611</name>
</gene>
<reference evidence="2" key="1">
    <citation type="submission" date="2021-02" db="EMBL/GenBank/DDBJ databases">
        <authorList>
            <person name="Nowell W R."/>
        </authorList>
    </citation>
    <scope>NUCLEOTIDE SEQUENCE</scope>
</reference>
<feature type="domain" description="UTP25 NTP hydrolase-like" evidence="1">
    <location>
        <begin position="98"/>
        <end position="240"/>
    </location>
</feature>
<organism evidence="2 3">
    <name type="scientific">Rotaria magnacalcarata</name>
    <dbReference type="NCBI Taxonomy" id="392030"/>
    <lineage>
        <taxon>Eukaryota</taxon>
        <taxon>Metazoa</taxon>
        <taxon>Spiralia</taxon>
        <taxon>Gnathifera</taxon>
        <taxon>Rotifera</taxon>
        <taxon>Eurotatoria</taxon>
        <taxon>Bdelloidea</taxon>
        <taxon>Philodinida</taxon>
        <taxon>Philodinidae</taxon>
        <taxon>Rotaria</taxon>
    </lineage>
</organism>
<dbReference type="PANTHER" id="PTHR12933">
    <property type="entry name" value="ORF PROTEIN-RELATED"/>
    <property type="match status" value="1"/>
</dbReference>
<dbReference type="GO" id="GO:0034511">
    <property type="term" value="F:U3 snoRNA binding"/>
    <property type="evidence" value="ECO:0007669"/>
    <property type="project" value="InterPro"/>
</dbReference>
<feature type="non-terminal residue" evidence="2">
    <location>
        <position position="240"/>
    </location>
</feature>
<evidence type="ECO:0000313" key="2">
    <source>
        <dbReference type="EMBL" id="CAF4498587.1"/>
    </source>
</evidence>
<dbReference type="Proteomes" id="UP000663866">
    <property type="component" value="Unassembled WGS sequence"/>
</dbReference>
<dbReference type="EMBL" id="CAJOBG010052975">
    <property type="protein sequence ID" value="CAF4498587.1"/>
    <property type="molecule type" value="Genomic_DNA"/>
</dbReference>
<sequence>MENTTRDDPFLSHFETLVDESQINNKSSKNKLDLFSSSLGSCQFSSTSSDNQSPILPCPVSTTIDSFAIKKSLLSNIEASGSQLTQLQMDFFSLINNYYDVYYPNRTNVNDNGEQLRFVICLHLINHVLKTRARILSHNAKLKENPDLDYHDQGFTRPKVLIIVPFRESVRRIINCFENLLLTMDDSETTDQLQMTHRKRFKEEYGGGEIDSENHYGKFQRTSNEYDEIFAGNIDDHFRL</sequence>
<dbReference type="GO" id="GO:0032040">
    <property type="term" value="C:small-subunit processome"/>
    <property type="evidence" value="ECO:0007669"/>
    <property type="project" value="TreeGrafter"/>
</dbReference>
<dbReference type="InterPro" id="IPR010678">
    <property type="entry name" value="UTP25"/>
</dbReference>
<proteinExistence type="predicted"/>
<dbReference type="Pfam" id="PF22916">
    <property type="entry name" value="UTP25_NTPase-like"/>
    <property type="match status" value="1"/>
</dbReference>
<dbReference type="PANTHER" id="PTHR12933:SF0">
    <property type="entry name" value="U3 SMALL NUCLEOLAR RNA-ASSOCIATED PROTEIN 25 HOMOLOG"/>
    <property type="match status" value="1"/>
</dbReference>